<dbReference type="InterPro" id="IPR028871">
    <property type="entry name" value="BlueCu_1_BS"/>
</dbReference>
<feature type="domain" description="Blue (type 1) copper" evidence="7">
    <location>
        <begin position="63"/>
        <end position="179"/>
    </location>
</feature>
<dbReference type="SUPFAM" id="SSF49503">
    <property type="entry name" value="Cupredoxins"/>
    <property type="match status" value="1"/>
</dbReference>
<dbReference type="OrthoDB" id="9808161at2"/>
<evidence type="ECO:0000256" key="4">
    <source>
        <dbReference type="ARBA" id="ARBA00023008"/>
    </source>
</evidence>
<feature type="chain" id="PRO_5009292886" evidence="6">
    <location>
        <begin position="25"/>
        <end position="181"/>
    </location>
</feature>
<reference evidence="9" key="1">
    <citation type="submission" date="2016-10" db="EMBL/GenBank/DDBJ databases">
        <authorList>
            <person name="Varghese N."/>
            <person name="Submissions S."/>
        </authorList>
    </citation>
    <scope>NUCLEOTIDE SEQUENCE [LARGE SCALE GENOMIC DNA]</scope>
    <source>
        <strain evidence="9">DSM 22361</strain>
    </source>
</reference>
<keyword evidence="2" id="KW-0479">Metal-binding</keyword>
<evidence type="ECO:0000313" key="8">
    <source>
        <dbReference type="EMBL" id="SEG49298.1"/>
    </source>
</evidence>
<evidence type="ECO:0000259" key="7">
    <source>
        <dbReference type="Pfam" id="PF00127"/>
    </source>
</evidence>
<evidence type="ECO:0000256" key="2">
    <source>
        <dbReference type="ARBA" id="ARBA00022723"/>
    </source>
</evidence>
<name>A0A1H6AKS6_9SPHI</name>
<dbReference type="InterPro" id="IPR050845">
    <property type="entry name" value="Cu-binding_ET"/>
</dbReference>
<dbReference type="EMBL" id="FNUT01000008">
    <property type="protein sequence ID" value="SEG49298.1"/>
    <property type="molecule type" value="Genomic_DNA"/>
</dbReference>
<proteinExistence type="predicted"/>
<dbReference type="GO" id="GO:0009055">
    <property type="term" value="F:electron transfer activity"/>
    <property type="evidence" value="ECO:0007669"/>
    <property type="project" value="InterPro"/>
</dbReference>
<keyword evidence="1" id="KW-0813">Transport</keyword>
<dbReference type="CDD" id="cd13922">
    <property type="entry name" value="Azurin"/>
    <property type="match status" value="1"/>
</dbReference>
<keyword evidence="4" id="KW-0186">Copper</keyword>
<evidence type="ECO:0000256" key="3">
    <source>
        <dbReference type="ARBA" id="ARBA00022982"/>
    </source>
</evidence>
<evidence type="ECO:0000256" key="6">
    <source>
        <dbReference type="SAM" id="SignalP"/>
    </source>
</evidence>
<organism evidence="8 9">
    <name type="scientific">Sphingobacterium lactis</name>
    <dbReference type="NCBI Taxonomy" id="797291"/>
    <lineage>
        <taxon>Bacteria</taxon>
        <taxon>Pseudomonadati</taxon>
        <taxon>Bacteroidota</taxon>
        <taxon>Sphingobacteriia</taxon>
        <taxon>Sphingobacteriales</taxon>
        <taxon>Sphingobacteriaceae</taxon>
        <taxon>Sphingobacterium</taxon>
    </lineage>
</organism>
<feature type="compositionally biased region" description="Basic and acidic residues" evidence="5">
    <location>
        <begin position="28"/>
        <end position="37"/>
    </location>
</feature>
<sequence length="181" mass="18980">MKKLFNIGSIALLTSLVIASCGNADQGKSSEVDHSAHTTEATAETSAPASTPSTTAAATSNTITVESNDQMQFNVSELHVKAGEPVSLTLKHVGKMDKKVMGHNLIVLKSGADVAKFTEEALKAQATDYIPQSSDIVAHTDLIGGGEESKIEFTLDKAGTYDFICSFPGHAGIMKGKIIAE</sequence>
<dbReference type="PROSITE" id="PS51257">
    <property type="entry name" value="PROKAR_LIPOPROTEIN"/>
    <property type="match status" value="1"/>
</dbReference>
<dbReference type="Gene3D" id="2.60.40.420">
    <property type="entry name" value="Cupredoxins - blue copper proteins"/>
    <property type="match status" value="1"/>
</dbReference>
<dbReference type="InterPro" id="IPR008972">
    <property type="entry name" value="Cupredoxin"/>
</dbReference>
<feature type="signal peptide" evidence="6">
    <location>
        <begin position="1"/>
        <end position="24"/>
    </location>
</feature>
<evidence type="ECO:0000256" key="1">
    <source>
        <dbReference type="ARBA" id="ARBA00022448"/>
    </source>
</evidence>
<keyword evidence="3" id="KW-0249">Electron transport</keyword>
<dbReference type="Pfam" id="PF00127">
    <property type="entry name" value="Copper-bind"/>
    <property type="match status" value="1"/>
</dbReference>
<dbReference type="AlphaFoldDB" id="A0A1H6AKS6"/>
<dbReference type="GO" id="GO:0005507">
    <property type="term" value="F:copper ion binding"/>
    <property type="evidence" value="ECO:0007669"/>
    <property type="project" value="InterPro"/>
</dbReference>
<accession>A0A1H6AKS6</accession>
<dbReference type="InterPro" id="IPR014068">
    <property type="entry name" value="Azurin"/>
</dbReference>
<evidence type="ECO:0000256" key="5">
    <source>
        <dbReference type="SAM" id="MobiDB-lite"/>
    </source>
</evidence>
<evidence type="ECO:0000313" key="9">
    <source>
        <dbReference type="Proteomes" id="UP000236731"/>
    </source>
</evidence>
<dbReference type="PANTHER" id="PTHR38439">
    <property type="entry name" value="AURACYANIN-B"/>
    <property type="match status" value="1"/>
</dbReference>
<keyword evidence="9" id="KW-1185">Reference proteome</keyword>
<dbReference type="PROSITE" id="PS00196">
    <property type="entry name" value="COPPER_BLUE"/>
    <property type="match status" value="1"/>
</dbReference>
<feature type="compositionally biased region" description="Low complexity" evidence="5">
    <location>
        <begin position="38"/>
        <end position="57"/>
    </location>
</feature>
<dbReference type="Proteomes" id="UP000236731">
    <property type="component" value="Unassembled WGS sequence"/>
</dbReference>
<dbReference type="InterPro" id="IPR000923">
    <property type="entry name" value="BlueCu_1"/>
</dbReference>
<keyword evidence="6" id="KW-0732">Signal</keyword>
<dbReference type="PANTHER" id="PTHR38439:SF2">
    <property type="entry name" value="OUTER MEMBRANE PROTEIN H.8"/>
    <property type="match status" value="1"/>
</dbReference>
<protein>
    <submittedName>
        <fullName evidence="8">Azurin</fullName>
    </submittedName>
</protein>
<dbReference type="RefSeq" id="WP_103906885.1">
    <property type="nucleotide sequence ID" value="NZ_CP049246.1"/>
</dbReference>
<dbReference type="NCBIfam" id="TIGR02695">
    <property type="entry name" value="azurin"/>
    <property type="match status" value="1"/>
</dbReference>
<gene>
    <name evidence="8" type="ORF">SAMN05421877_108202</name>
</gene>
<feature type="region of interest" description="Disordered" evidence="5">
    <location>
        <begin position="27"/>
        <end position="57"/>
    </location>
</feature>